<accession>A0A8J3PP56</accession>
<evidence type="ECO:0000313" key="4">
    <source>
        <dbReference type="Proteomes" id="UP000653674"/>
    </source>
</evidence>
<keyword evidence="2" id="KW-0472">Membrane</keyword>
<feature type="transmembrane region" description="Helical" evidence="2">
    <location>
        <begin position="31"/>
        <end position="50"/>
    </location>
</feature>
<dbReference type="AlphaFoldDB" id="A0A8J3PP56"/>
<gene>
    <name evidence="3" type="ORF">Pfl04_51010</name>
</gene>
<protein>
    <submittedName>
        <fullName evidence="3">Uncharacterized protein</fullName>
    </submittedName>
</protein>
<keyword evidence="2" id="KW-1133">Transmembrane helix</keyword>
<dbReference type="Proteomes" id="UP000653674">
    <property type="component" value="Unassembled WGS sequence"/>
</dbReference>
<name>A0A8J3PP56_9ACTN</name>
<evidence type="ECO:0000256" key="1">
    <source>
        <dbReference type="SAM" id="MobiDB-lite"/>
    </source>
</evidence>
<reference evidence="3" key="1">
    <citation type="submission" date="2021-01" db="EMBL/GenBank/DDBJ databases">
        <title>Whole genome shotgun sequence of Planosporangium flavigriseum NBRC 105377.</title>
        <authorList>
            <person name="Komaki H."/>
            <person name="Tamura T."/>
        </authorList>
    </citation>
    <scope>NUCLEOTIDE SEQUENCE</scope>
    <source>
        <strain evidence="3">NBRC 105377</strain>
    </source>
</reference>
<sequence>MPWWLLLGALIGLNADNVTWYWYVFGAGRSTGDGTIAGVFASLVTPLVMLRSWRIASERSWAEWALRYQAHHDATRPNRPGPTRPGSEWSRPERPTWSLDSIPRMPIR</sequence>
<evidence type="ECO:0000256" key="2">
    <source>
        <dbReference type="SAM" id="Phobius"/>
    </source>
</evidence>
<comment type="caution">
    <text evidence="3">The sequence shown here is derived from an EMBL/GenBank/DDBJ whole genome shotgun (WGS) entry which is preliminary data.</text>
</comment>
<keyword evidence="2" id="KW-0812">Transmembrane</keyword>
<feature type="region of interest" description="Disordered" evidence="1">
    <location>
        <begin position="73"/>
        <end position="108"/>
    </location>
</feature>
<evidence type="ECO:0000313" key="3">
    <source>
        <dbReference type="EMBL" id="GIG76697.1"/>
    </source>
</evidence>
<dbReference type="EMBL" id="BONU01000072">
    <property type="protein sequence ID" value="GIG76697.1"/>
    <property type="molecule type" value="Genomic_DNA"/>
</dbReference>
<proteinExistence type="predicted"/>
<organism evidence="3 4">
    <name type="scientific">Planosporangium flavigriseum</name>
    <dbReference type="NCBI Taxonomy" id="373681"/>
    <lineage>
        <taxon>Bacteria</taxon>
        <taxon>Bacillati</taxon>
        <taxon>Actinomycetota</taxon>
        <taxon>Actinomycetes</taxon>
        <taxon>Micromonosporales</taxon>
        <taxon>Micromonosporaceae</taxon>
        <taxon>Planosporangium</taxon>
    </lineage>
</organism>
<dbReference type="RefSeq" id="WP_168078810.1">
    <property type="nucleotide sequence ID" value="NZ_BAAAQJ010000006.1"/>
</dbReference>
<keyword evidence="4" id="KW-1185">Reference proteome</keyword>